<dbReference type="InterPro" id="IPR025660">
    <property type="entry name" value="Pept_his_AS"/>
</dbReference>
<dbReference type="GO" id="GO:0006508">
    <property type="term" value="P:proteolysis"/>
    <property type="evidence" value="ECO:0007669"/>
    <property type="project" value="InterPro"/>
</dbReference>
<sequence length="295" mass="32843">MVVVEKITNGMDIPTCDTPNRVYKALTANAVKNIPAREAKNRRSTTMPMHKYLLKKDTLDLRDHIFYSAKYKLVEHLPTKVDLRASCSPIVDQGELGSCTANAIASGLREYLELKAGQSLTTLSRLFLYYEERLLEGTVNEDSGAEIRDGMKVLNQIGVCPEADWPYDISTFTNPPNNKDVADAAAFKVSEYHRIASLTQLKAALAEGLPVVIGIEVYASFESDEVAKTGIVPIPDKSKEQYLGGHAVLVVGYDDSRNMLIVRNSWGDSWGDKGYCYLPYDYFNQYSSDCWTSQG</sequence>
<keyword evidence="4" id="KW-1185">Reference proteome</keyword>
<dbReference type="SMART" id="SM00645">
    <property type="entry name" value="Pept_C1"/>
    <property type="match status" value="1"/>
</dbReference>
<evidence type="ECO:0000256" key="1">
    <source>
        <dbReference type="ARBA" id="ARBA00008455"/>
    </source>
</evidence>
<dbReference type="EMBL" id="UPPP01000072">
    <property type="protein sequence ID" value="VBB07203.1"/>
    <property type="molecule type" value="Genomic_DNA"/>
</dbReference>
<name>A0A498RAQ2_9FIRM</name>
<dbReference type="InterPro" id="IPR013128">
    <property type="entry name" value="Peptidase_C1A"/>
</dbReference>
<evidence type="ECO:0000313" key="3">
    <source>
        <dbReference type="EMBL" id="VBB07203.1"/>
    </source>
</evidence>
<evidence type="ECO:0000259" key="2">
    <source>
        <dbReference type="SMART" id="SM00645"/>
    </source>
</evidence>
<reference evidence="3 4" key="1">
    <citation type="submission" date="2018-06" db="EMBL/GenBank/DDBJ databases">
        <authorList>
            <person name="Strepis N."/>
        </authorList>
    </citation>
    <scope>NUCLEOTIDE SEQUENCE [LARGE SCALE GENOMIC DNA]</scope>
    <source>
        <strain evidence="3">LUCI</strain>
    </source>
</reference>
<dbReference type="InterPro" id="IPR038765">
    <property type="entry name" value="Papain-like_cys_pep_sf"/>
</dbReference>
<dbReference type="PROSITE" id="PS00639">
    <property type="entry name" value="THIOL_PROTEASE_HIS"/>
    <property type="match status" value="1"/>
</dbReference>
<feature type="domain" description="Peptidase C1A papain C-terminal" evidence="2">
    <location>
        <begin position="77"/>
        <end position="290"/>
    </location>
</feature>
<gene>
    <name evidence="3" type="ORF">LUCI_2447</name>
</gene>
<dbReference type="CDD" id="cd02619">
    <property type="entry name" value="Peptidase_C1"/>
    <property type="match status" value="1"/>
</dbReference>
<dbReference type="Pfam" id="PF00112">
    <property type="entry name" value="Peptidase_C1"/>
    <property type="match status" value="1"/>
</dbReference>
<dbReference type="PANTHER" id="PTHR12411">
    <property type="entry name" value="CYSTEINE PROTEASE FAMILY C1-RELATED"/>
    <property type="match status" value="1"/>
</dbReference>
<comment type="similarity">
    <text evidence="1">Belongs to the peptidase C1 family.</text>
</comment>
<organism evidence="3 4">
    <name type="scientific">Lucifera butyrica</name>
    <dbReference type="NCBI Taxonomy" id="1351585"/>
    <lineage>
        <taxon>Bacteria</taxon>
        <taxon>Bacillati</taxon>
        <taxon>Bacillota</taxon>
        <taxon>Negativicutes</taxon>
        <taxon>Veillonellales</taxon>
        <taxon>Veillonellaceae</taxon>
        <taxon>Lucifera</taxon>
    </lineage>
</organism>
<protein>
    <submittedName>
        <fullName evidence="3">Cysteine peptidase histidine active site</fullName>
    </submittedName>
</protein>
<dbReference type="SUPFAM" id="SSF54001">
    <property type="entry name" value="Cysteine proteinases"/>
    <property type="match status" value="1"/>
</dbReference>
<dbReference type="AlphaFoldDB" id="A0A498RAQ2"/>
<accession>A0A498RAQ2</accession>
<dbReference type="Gene3D" id="3.90.70.10">
    <property type="entry name" value="Cysteine proteinases"/>
    <property type="match status" value="1"/>
</dbReference>
<dbReference type="GO" id="GO:0008234">
    <property type="term" value="F:cysteine-type peptidase activity"/>
    <property type="evidence" value="ECO:0007669"/>
    <property type="project" value="InterPro"/>
</dbReference>
<proteinExistence type="inferred from homology"/>
<dbReference type="Proteomes" id="UP000277811">
    <property type="component" value="Unassembled WGS sequence"/>
</dbReference>
<evidence type="ECO:0000313" key="4">
    <source>
        <dbReference type="Proteomes" id="UP000277811"/>
    </source>
</evidence>
<dbReference type="InterPro" id="IPR000668">
    <property type="entry name" value="Peptidase_C1A_C"/>
</dbReference>